<feature type="compositionally biased region" description="Basic and acidic residues" evidence="7">
    <location>
        <begin position="222"/>
        <end position="234"/>
    </location>
</feature>
<evidence type="ECO:0000256" key="4">
    <source>
        <dbReference type="ARBA" id="ARBA00022803"/>
    </source>
</evidence>
<name>A0A443HQP0_BYSSP</name>
<evidence type="ECO:0000256" key="6">
    <source>
        <dbReference type="PROSITE-ProRule" id="PRU00134"/>
    </source>
</evidence>
<evidence type="ECO:0000313" key="11">
    <source>
        <dbReference type="Proteomes" id="UP000283841"/>
    </source>
</evidence>
<feature type="compositionally biased region" description="Low complexity" evidence="7">
    <location>
        <begin position="235"/>
        <end position="245"/>
    </location>
</feature>
<feature type="region of interest" description="Disordered" evidence="7">
    <location>
        <begin position="435"/>
        <end position="481"/>
    </location>
</feature>
<sequence>MHCYHCAKSFIDRDEFEGHRQSHIERQQRLHAGIAENGLGSSIRARKSRHGVLRAPEVLLSLAGKTLKSSDETPSAVDSFQDALRFFPPYTEKSDGGNQMCECFCPDCDAIYSSSAELKQHHLTKYCPGSAIVVYVMTRDRLIKRGYRVEKRLIPLDAQPFRVACEKCGEQFSNENDRDAHQNMHETQDLECLHCGLRYDTSYELDAHYDWHDDMEYRQLRECSEDSTSSDHSRSPSLASSGRSGPMPPQAPIPTIETAVTKKPSSTILRGPQKLRESWPLRKNPQRDDDELVAISFSSAEELERVHAPNGILQEGYGGTLPLSPISQLMTITEMSTNSHAPTTGSDADKTTVTTLCEETFLQPSEVGEYQDDASCDSGATADGDNTKKDSLFRSVFGKKISRSLSHSSSTSAGKKLIKKGAIRFSIVSNRLKSDNDSIKSGTNASERSESRSGRDSPALKIRVGDISDSDSGYGGSPKGAPGPFVHIRTASDGSFANDVCGRQRVLSMEQIAFLYLQISECISSTPLRTKASTIQSRAESESKRGNLEDAAAEYLDMLNIYNENPALDIDRMSRAGILHELGRIYERLNQPSESEWCFLEALGLYKRTFGRDYPRNFCILNDMATLCEKDGYATEAAELYDRSLAGRLKTLGQNAPETLGSMQDLATIKTSLGDIETAVLLFQMVVPALETVFGLQHENTLTAMDNLSMLYQKLGLNEESRDISRKMIPYCRSVFGIDSSMTRDAIAKYLKTSDNFDFSPDVKEILDHYRRSRQPQSLRVLQGLGRAYMDANLNRDAVDLFQSLFEALTSVKGTDAPETLDALSALCVSCEHLDALEQAIQAYGQLIQIARKTPPDHHSRRRMDYAQKRVADLRHRQDVLSAEKKAWGLNEEGPCGNCQSPTKSLCNGCHMVRYCSENCQKKHMPTHKPRCIPSITLRQSKSVAIKPKCPSLINDTALAKIASKTKNNSSTANITSSYTFFLDQRNFTTFRMKLSSVVNTIILFSADVSIQYMVLDSSVSEPSPPSESSEEENTQTTEWITPQMQEYVSVSPPSRPFATYLVIAPGKEMLREQIDRRIHARSGGGEREKFESLSIPDNDLIEYCQGTLLNGYMGEAFMYVLEWI</sequence>
<evidence type="ECO:0000256" key="3">
    <source>
        <dbReference type="ARBA" id="ARBA00022771"/>
    </source>
</evidence>
<dbReference type="InterPro" id="IPR002893">
    <property type="entry name" value="Znf_MYND"/>
</dbReference>
<dbReference type="PANTHER" id="PTHR45641:SF14">
    <property type="entry name" value="TETRATRICOPEPTIDE REPEAT PROTEIN (AFU_ORTHOLOGUE AFUA_6G03870)"/>
    <property type="match status" value="1"/>
</dbReference>
<proteinExistence type="predicted"/>
<organism evidence="10 11">
    <name type="scientific">Byssochlamys spectabilis</name>
    <name type="common">Paecilomyces variotii</name>
    <dbReference type="NCBI Taxonomy" id="264951"/>
    <lineage>
        <taxon>Eukaryota</taxon>
        <taxon>Fungi</taxon>
        <taxon>Dikarya</taxon>
        <taxon>Ascomycota</taxon>
        <taxon>Pezizomycotina</taxon>
        <taxon>Eurotiomycetes</taxon>
        <taxon>Eurotiomycetidae</taxon>
        <taxon>Eurotiales</taxon>
        <taxon>Thermoascaceae</taxon>
        <taxon>Paecilomyces</taxon>
    </lineage>
</organism>
<evidence type="ECO:0000256" key="1">
    <source>
        <dbReference type="ARBA" id="ARBA00022723"/>
    </source>
</evidence>
<keyword evidence="1" id="KW-0479">Metal-binding</keyword>
<keyword evidence="5" id="KW-0862">Zinc</keyword>
<dbReference type="SMART" id="SM00355">
    <property type="entry name" value="ZnF_C2H2"/>
    <property type="match status" value="4"/>
</dbReference>
<dbReference type="Gene3D" id="6.10.140.2220">
    <property type="match status" value="1"/>
</dbReference>
<dbReference type="RefSeq" id="XP_028483734.1">
    <property type="nucleotide sequence ID" value="XM_028627303.1"/>
</dbReference>
<dbReference type="STRING" id="264951.A0A443HQP0"/>
<keyword evidence="11" id="KW-1185">Reference proteome</keyword>
<dbReference type="GO" id="GO:0008270">
    <property type="term" value="F:zinc ion binding"/>
    <property type="evidence" value="ECO:0007669"/>
    <property type="project" value="UniProtKB-KW"/>
</dbReference>
<reference evidence="10 11" key="1">
    <citation type="journal article" date="2018" name="Front. Microbiol.">
        <title>Genomic and genetic insights into a cosmopolitan fungus, Paecilomyces variotii (Eurotiales).</title>
        <authorList>
            <person name="Urquhart A.S."/>
            <person name="Mondo S.J."/>
            <person name="Makela M.R."/>
            <person name="Hane J.K."/>
            <person name="Wiebenga A."/>
            <person name="He G."/>
            <person name="Mihaltcheva S."/>
            <person name="Pangilinan J."/>
            <person name="Lipzen A."/>
            <person name="Barry K."/>
            <person name="de Vries R.P."/>
            <person name="Grigoriev I.V."/>
            <person name="Idnurm A."/>
        </authorList>
    </citation>
    <scope>NUCLEOTIDE SEQUENCE [LARGE SCALE GENOMIC DNA]</scope>
    <source>
        <strain evidence="10 11">CBS 101075</strain>
    </source>
</reference>
<accession>A0A443HQP0</accession>
<evidence type="ECO:0000256" key="2">
    <source>
        <dbReference type="ARBA" id="ARBA00022737"/>
    </source>
</evidence>
<evidence type="ECO:0000313" key="10">
    <source>
        <dbReference type="EMBL" id="RWQ94089.1"/>
    </source>
</evidence>
<dbReference type="AlphaFoldDB" id="A0A443HQP0"/>
<feature type="domain" description="MYND-type" evidence="9">
    <location>
        <begin position="896"/>
        <end position="932"/>
    </location>
</feature>
<feature type="domain" description="C2H2-type" evidence="8">
    <location>
        <begin position="1"/>
        <end position="28"/>
    </location>
</feature>
<comment type="caution">
    <text evidence="10">The sequence shown here is derived from an EMBL/GenBank/DDBJ whole genome shotgun (WGS) entry which is preliminary data.</text>
</comment>
<evidence type="ECO:0000259" key="9">
    <source>
        <dbReference type="PROSITE" id="PS50865"/>
    </source>
</evidence>
<dbReference type="PROSITE" id="PS50865">
    <property type="entry name" value="ZF_MYND_2"/>
    <property type="match status" value="1"/>
</dbReference>
<dbReference type="Pfam" id="PF01753">
    <property type="entry name" value="zf-MYND"/>
    <property type="match status" value="1"/>
</dbReference>
<dbReference type="SUPFAM" id="SSF48452">
    <property type="entry name" value="TPR-like"/>
    <property type="match status" value="2"/>
</dbReference>
<dbReference type="SUPFAM" id="SSF144232">
    <property type="entry name" value="HIT/MYND zinc finger-like"/>
    <property type="match status" value="1"/>
</dbReference>
<dbReference type="EMBL" id="RCNU01000008">
    <property type="protein sequence ID" value="RWQ94089.1"/>
    <property type="molecule type" value="Genomic_DNA"/>
</dbReference>
<dbReference type="PROSITE" id="PS00028">
    <property type="entry name" value="ZINC_FINGER_C2H2_1"/>
    <property type="match status" value="3"/>
</dbReference>
<keyword evidence="2" id="KW-0677">Repeat</keyword>
<evidence type="ECO:0000256" key="7">
    <source>
        <dbReference type="SAM" id="MobiDB-lite"/>
    </source>
</evidence>
<dbReference type="PROSITE" id="PS50157">
    <property type="entry name" value="ZINC_FINGER_C2H2_2"/>
    <property type="match status" value="2"/>
</dbReference>
<dbReference type="Gene3D" id="3.30.160.60">
    <property type="entry name" value="Classic Zinc Finger"/>
    <property type="match status" value="1"/>
</dbReference>
<dbReference type="Gene3D" id="1.25.40.10">
    <property type="entry name" value="Tetratricopeptide repeat domain"/>
    <property type="match status" value="2"/>
</dbReference>
<feature type="domain" description="C2H2-type" evidence="8">
    <location>
        <begin position="163"/>
        <end position="190"/>
    </location>
</feature>
<keyword evidence="3 6" id="KW-0863">Zinc-finger</keyword>
<dbReference type="InterPro" id="IPR013087">
    <property type="entry name" value="Znf_C2H2_type"/>
</dbReference>
<dbReference type="Pfam" id="PF13374">
    <property type="entry name" value="TPR_10"/>
    <property type="match status" value="2"/>
</dbReference>
<dbReference type="Proteomes" id="UP000283841">
    <property type="component" value="Unassembled WGS sequence"/>
</dbReference>
<protein>
    <submittedName>
        <fullName evidence="10">Uncharacterized protein</fullName>
    </submittedName>
</protein>
<feature type="region of interest" description="Disordered" evidence="7">
    <location>
        <begin position="367"/>
        <end position="389"/>
    </location>
</feature>
<dbReference type="PROSITE" id="PS01360">
    <property type="entry name" value="ZF_MYND_1"/>
    <property type="match status" value="1"/>
</dbReference>
<dbReference type="InterPro" id="IPR011990">
    <property type="entry name" value="TPR-like_helical_dom_sf"/>
</dbReference>
<dbReference type="GeneID" id="39596580"/>
<dbReference type="VEuPathDB" id="FungiDB:C8Q69DRAFT_315499"/>
<evidence type="ECO:0000259" key="8">
    <source>
        <dbReference type="PROSITE" id="PS50157"/>
    </source>
</evidence>
<gene>
    <name evidence="10" type="ORF">C8Q69DRAFT_315499</name>
</gene>
<dbReference type="PANTHER" id="PTHR45641">
    <property type="entry name" value="TETRATRICOPEPTIDE REPEAT PROTEIN (AFU_ORTHOLOGUE AFUA_6G03870)"/>
    <property type="match status" value="1"/>
</dbReference>
<feature type="region of interest" description="Disordered" evidence="7">
    <location>
        <begin position="222"/>
        <end position="287"/>
    </location>
</feature>
<evidence type="ECO:0000256" key="5">
    <source>
        <dbReference type="ARBA" id="ARBA00022833"/>
    </source>
</evidence>
<keyword evidence="4" id="KW-0802">TPR repeat</keyword>